<comment type="function">
    <text evidence="16">Glucosidase involved in the degradation of cellulosic biomass. Has both alpha- and beta-glucosidase activity.</text>
</comment>
<dbReference type="CDD" id="cd14752">
    <property type="entry name" value="GH31_N"/>
    <property type="match status" value="1"/>
</dbReference>
<evidence type="ECO:0000313" key="22">
    <source>
        <dbReference type="EMBL" id="ETS81611.1"/>
    </source>
</evidence>
<keyword evidence="8" id="KW-0964">Secreted</keyword>
<evidence type="ECO:0000256" key="4">
    <source>
        <dbReference type="ARBA" id="ARBA00007806"/>
    </source>
</evidence>
<dbReference type="GO" id="GO:0071555">
    <property type="term" value="P:cell wall organization"/>
    <property type="evidence" value="ECO:0007669"/>
    <property type="project" value="UniProtKB-KW"/>
</dbReference>
<dbReference type="GO" id="GO:0008422">
    <property type="term" value="F:beta-glucosidase activity"/>
    <property type="evidence" value="ECO:0007669"/>
    <property type="project" value="UniProtKB-EC"/>
</dbReference>
<dbReference type="Gene3D" id="3.20.20.80">
    <property type="entry name" value="Glycosidases"/>
    <property type="match status" value="2"/>
</dbReference>
<comment type="subcellular location">
    <subcellularLocation>
        <location evidence="3">Secreted</location>
    </subcellularLocation>
</comment>
<accession>W3X8V6</accession>
<evidence type="ECO:0000256" key="16">
    <source>
        <dbReference type="ARBA" id="ARBA00025512"/>
    </source>
</evidence>
<dbReference type="eggNOG" id="KOG1065">
    <property type="taxonomic scope" value="Eukaryota"/>
</dbReference>
<keyword evidence="15" id="KW-0624">Polysaccharide degradation</keyword>
<feature type="chain" id="PRO_5004835909" description="Probable alpha/beta-glucosidase agdC" evidence="18">
    <location>
        <begin position="19"/>
        <end position="914"/>
    </location>
</feature>
<dbReference type="RefSeq" id="XP_007833385.1">
    <property type="nucleotide sequence ID" value="XM_007835194.1"/>
</dbReference>
<feature type="signal peptide" evidence="18">
    <location>
        <begin position="1"/>
        <end position="18"/>
    </location>
</feature>
<keyword evidence="9 18" id="KW-0732">Signal</keyword>
<evidence type="ECO:0000256" key="18">
    <source>
        <dbReference type="SAM" id="SignalP"/>
    </source>
</evidence>
<dbReference type="GO" id="GO:0004558">
    <property type="term" value="F:alpha-1,4-glucosidase activity"/>
    <property type="evidence" value="ECO:0007669"/>
    <property type="project" value="UniProtKB-EC"/>
</dbReference>
<dbReference type="Pfam" id="PF01055">
    <property type="entry name" value="Glyco_hydro_31_2nd"/>
    <property type="match status" value="1"/>
</dbReference>
<keyword evidence="11" id="KW-0325">Glycoprotein</keyword>
<evidence type="ECO:0000256" key="2">
    <source>
        <dbReference type="ARBA" id="ARBA00001657"/>
    </source>
</evidence>
<dbReference type="InterPro" id="IPR013780">
    <property type="entry name" value="Glyco_hydro_b"/>
</dbReference>
<dbReference type="GO" id="GO:0005576">
    <property type="term" value="C:extracellular region"/>
    <property type="evidence" value="ECO:0007669"/>
    <property type="project" value="UniProtKB-SubCell"/>
</dbReference>
<dbReference type="PROSITE" id="PS00129">
    <property type="entry name" value="GLYCOSYL_HYDROL_F31_1"/>
    <property type="match status" value="1"/>
</dbReference>
<dbReference type="SUPFAM" id="SSF51011">
    <property type="entry name" value="Glycosyl hydrolase domain"/>
    <property type="match status" value="1"/>
</dbReference>
<dbReference type="SUPFAM" id="SSF74650">
    <property type="entry name" value="Galactose mutarotase-like"/>
    <property type="match status" value="1"/>
</dbReference>
<evidence type="ECO:0000256" key="10">
    <source>
        <dbReference type="ARBA" id="ARBA00022801"/>
    </source>
</evidence>
<comment type="catalytic activity">
    <reaction evidence="1">
        <text>Hydrolysis of terminal, non-reducing beta-D-glucosyl residues with release of beta-D-glucose.</text>
        <dbReference type="EC" id="3.2.1.21"/>
    </reaction>
</comment>
<dbReference type="KEGG" id="pfy:PFICI_06613"/>
<dbReference type="InParanoid" id="W3X8V6"/>
<proteinExistence type="inferred from homology"/>
<evidence type="ECO:0000256" key="12">
    <source>
        <dbReference type="ARBA" id="ARBA00023277"/>
    </source>
</evidence>
<dbReference type="InterPro" id="IPR048395">
    <property type="entry name" value="Glyco_hydro_31_C"/>
</dbReference>
<dbReference type="OrthoDB" id="5839090at2759"/>
<dbReference type="Pfam" id="PF13802">
    <property type="entry name" value="Gal_mutarotas_2"/>
    <property type="match status" value="1"/>
</dbReference>
<dbReference type="OMA" id="YKGAVWP"/>
<keyword evidence="10 17" id="KW-0378">Hydrolase</keyword>
<evidence type="ECO:0000256" key="15">
    <source>
        <dbReference type="ARBA" id="ARBA00023326"/>
    </source>
</evidence>
<reference evidence="23" key="1">
    <citation type="journal article" date="2015" name="BMC Genomics">
        <title>Genomic and transcriptomic analysis of the endophytic fungus Pestalotiopsis fici reveals its lifestyle and high potential for synthesis of natural products.</title>
        <authorList>
            <person name="Wang X."/>
            <person name="Zhang X."/>
            <person name="Liu L."/>
            <person name="Xiang M."/>
            <person name="Wang W."/>
            <person name="Sun X."/>
            <person name="Che Y."/>
            <person name="Guo L."/>
            <person name="Liu G."/>
            <person name="Guo L."/>
            <person name="Wang C."/>
            <person name="Yin W.B."/>
            <person name="Stadler M."/>
            <person name="Zhang X."/>
            <person name="Liu X."/>
        </authorList>
    </citation>
    <scope>NUCLEOTIDE SEQUENCE [LARGE SCALE GENOMIC DNA]</scope>
    <source>
        <strain evidence="23">W106-1 / CGMCC3.15140</strain>
    </source>
</reference>
<dbReference type="AlphaFoldDB" id="W3X8V6"/>
<dbReference type="PANTHER" id="PTHR22762">
    <property type="entry name" value="ALPHA-GLUCOSIDASE"/>
    <property type="match status" value="1"/>
</dbReference>
<dbReference type="Pfam" id="PF21365">
    <property type="entry name" value="Glyco_hydro_31_3rd"/>
    <property type="match status" value="1"/>
</dbReference>
<comment type="similarity">
    <text evidence="4 17">Belongs to the glycosyl hydrolase 31 family.</text>
</comment>
<evidence type="ECO:0000256" key="3">
    <source>
        <dbReference type="ARBA" id="ARBA00004613"/>
    </source>
</evidence>
<dbReference type="EC" id="3.2.1.20" evidence="5"/>
<dbReference type="STRING" id="1229662.W3X8V6"/>
<evidence type="ECO:0000259" key="21">
    <source>
        <dbReference type="Pfam" id="PF21365"/>
    </source>
</evidence>
<dbReference type="InterPro" id="IPR025887">
    <property type="entry name" value="Glyco_hydro_31_N_dom"/>
</dbReference>
<dbReference type="SUPFAM" id="SSF51445">
    <property type="entry name" value="(Trans)glycosidases"/>
    <property type="match status" value="1"/>
</dbReference>
<evidence type="ECO:0000313" key="23">
    <source>
        <dbReference type="Proteomes" id="UP000030651"/>
    </source>
</evidence>
<dbReference type="EC" id="3.2.1.21" evidence="6"/>
<evidence type="ECO:0000256" key="14">
    <source>
        <dbReference type="ARBA" id="ARBA00023316"/>
    </source>
</evidence>
<evidence type="ECO:0000259" key="20">
    <source>
        <dbReference type="Pfam" id="PF13802"/>
    </source>
</evidence>
<dbReference type="Gene3D" id="2.60.40.1180">
    <property type="entry name" value="Golgi alpha-mannosidase II"/>
    <property type="match status" value="2"/>
</dbReference>
<dbReference type="EMBL" id="KI912112">
    <property type="protein sequence ID" value="ETS81611.1"/>
    <property type="molecule type" value="Genomic_DNA"/>
</dbReference>
<keyword evidence="14" id="KW-0961">Cell wall biogenesis/degradation</keyword>
<evidence type="ECO:0000259" key="19">
    <source>
        <dbReference type="Pfam" id="PF01055"/>
    </source>
</evidence>
<dbReference type="CDD" id="cd06602">
    <property type="entry name" value="GH31_MGAM_SI_GAA"/>
    <property type="match status" value="1"/>
</dbReference>
<evidence type="ECO:0000256" key="1">
    <source>
        <dbReference type="ARBA" id="ARBA00000448"/>
    </source>
</evidence>
<dbReference type="GeneID" id="19271626"/>
<keyword evidence="12" id="KW-0119">Carbohydrate metabolism</keyword>
<evidence type="ECO:0000256" key="13">
    <source>
        <dbReference type="ARBA" id="ARBA00023295"/>
    </source>
</evidence>
<organism evidence="22 23">
    <name type="scientific">Pestalotiopsis fici (strain W106-1 / CGMCC3.15140)</name>
    <dbReference type="NCBI Taxonomy" id="1229662"/>
    <lineage>
        <taxon>Eukaryota</taxon>
        <taxon>Fungi</taxon>
        <taxon>Dikarya</taxon>
        <taxon>Ascomycota</taxon>
        <taxon>Pezizomycotina</taxon>
        <taxon>Sordariomycetes</taxon>
        <taxon>Xylariomycetidae</taxon>
        <taxon>Amphisphaeriales</taxon>
        <taxon>Sporocadaceae</taxon>
        <taxon>Pestalotiopsis</taxon>
    </lineage>
</organism>
<evidence type="ECO:0000256" key="8">
    <source>
        <dbReference type="ARBA" id="ARBA00022525"/>
    </source>
</evidence>
<feature type="domain" description="Glycosyl hydrolase family 31 C-terminal" evidence="21">
    <location>
        <begin position="718"/>
        <end position="806"/>
    </location>
</feature>
<name>W3X8V6_PESFW</name>
<comment type="catalytic activity">
    <reaction evidence="2">
        <text>Hydrolysis of terminal, non-reducing (1-&gt;4)-linked alpha-D-glucose residues with release of alpha-D-glucose.</text>
        <dbReference type="EC" id="3.2.1.20"/>
    </reaction>
</comment>
<evidence type="ECO:0000256" key="6">
    <source>
        <dbReference type="ARBA" id="ARBA00012744"/>
    </source>
</evidence>
<dbReference type="PANTHER" id="PTHR22762:SF67">
    <property type="entry name" value="ALPHA_BETA-GLUCOSIDASE AGDC-RELATED"/>
    <property type="match status" value="1"/>
</dbReference>
<evidence type="ECO:0000256" key="9">
    <source>
        <dbReference type="ARBA" id="ARBA00022729"/>
    </source>
</evidence>
<dbReference type="HOGENOM" id="CLU_000631_11_0_1"/>
<dbReference type="InterPro" id="IPR030458">
    <property type="entry name" value="Glyco_hydro_31_AS"/>
</dbReference>
<keyword evidence="23" id="KW-1185">Reference proteome</keyword>
<dbReference type="InterPro" id="IPR017853">
    <property type="entry name" value="GH"/>
</dbReference>
<evidence type="ECO:0000256" key="7">
    <source>
        <dbReference type="ARBA" id="ARBA00014002"/>
    </source>
</evidence>
<evidence type="ECO:0000256" key="5">
    <source>
        <dbReference type="ARBA" id="ARBA00012741"/>
    </source>
</evidence>
<protein>
    <recommendedName>
        <fullName evidence="7">Probable alpha/beta-glucosidase agdC</fullName>
        <ecNumber evidence="5">3.2.1.20</ecNumber>
        <ecNumber evidence="6">3.2.1.21</ecNumber>
    </recommendedName>
</protein>
<gene>
    <name evidence="22" type="ORF">PFICI_06613</name>
</gene>
<sequence length="914" mass="102680">MASLIVFAAAAAAAAVLRRDYPSDTTLTACPGYKASNVQTTASSLTADLTLAGEACNVYGADLTDLILEVSYDTETRLHVKIQDAANDVYQVPESVFPRPEVDGGYPTAQSALTFNYTEEPFSFTVSRTATGEILFDTSAASLVFESQYLRLRTKLPEDPYLYGLGEHSDPFRLNTTDYIRTIWSQDSYSVPEGSNLYGNHPVYFEHREGGTHGVLFLNSNGLDVFVNNTEESGQYLEYNSLGGVLDFYFIAGPSPVEVAQQYAGVVGLPAMQPYWSLGFHQCRYGYQDAFDVAEVVYNYSQAEIPLETMWTDIDYMYRRRVFSLDPDRFPLSKMRELVDHLHANNQHYIVMVDPAVAYQDFPGTLQRGIDDNVFMLRSNGSVWKGVVWPGVTAFPDWFSANITTFWNNEFAEFFSPETGVDISGLWIDMNEPSNFPCYFPCDNPDYYAIGYPPEPPAVRSPPRELPGWSCDFQPEGTDCEQSEVATRDIEVVEPRDGFTGSEDHVWFSKRQEGQQLGLPDRDLLYPKYPIHNKAAYQDDWNADKGGISNKTVNTDLIHQNGLTMYDTHNIYGSMMSVASREAMLARKPTLRPLIITRSTFVGAGAKVGHWLGDNLSTWWHYRLVIRSMFSFTAIYQIPMVGADTCGFGSNTTEQLCARWAALGALTPFYRNHNDIAAISQEFYRWDSVADVARKFINIRYQLLDYLYTALYHQTTDGTPNVLPLFYVYPEDKTTWDLELQYFLGPGLLVAPVTEENATSVDIYLPNDIFYDFYTHEKVEGQGAYITREDQSISDLPLYYRGGVIVPLRANSSMTTTDLRKQDFEIVIPVNANGTAQGELYLDDGVSLEQTGVTAITFAFDGTYLTAEGTFNYETELKISKVTVLGSPSSKKCRRSVSVDVNQPLTEGFKIQVV</sequence>
<keyword evidence="13 17" id="KW-0326">Glycosidase</keyword>
<feature type="domain" description="Glycoside hydrolase family 31 N-terminal" evidence="20">
    <location>
        <begin position="94"/>
        <end position="221"/>
    </location>
</feature>
<dbReference type="GO" id="GO:0000272">
    <property type="term" value="P:polysaccharide catabolic process"/>
    <property type="evidence" value="ECO:0007669"/>
    <property type="project" value="UniProtKB-KW"/>
</dbReference>
<dbReference type="Gene3D" id="2.60.40.1760">
    <property type="entry name" value="glycosyl hydrolase (family 31)"/>
    <property type="match status" value="1"/>
</dbReference>
<dbReference type="GO" id="GO:0030246">
    <property type="term" value="F:carbohydrate binding"/>
    <property type="evidence" value="ECO:0007669"/>
    <property type="project" value="InterPro"/>
</dbReference>
<dbReference type="InterPro" id="IPR000322">
    <property type="entry name" value="Glyco_hydro_31_TIM"/>
</dbReference>
<evidence type="ECO:0000256" key="11">
    <source>
        <dbReference type="ARBA" id="ARBA00023180"/>
    </source>
</evidence>
<evidence type="ECO:0000256" key="17">
    <source>
        <dbReference type="RuleBase" id="RU361185"/>
    </source>
</evidence>
<dbReference type="InterPro" id="IPR011013">
    <property type="entry name" value="Gal_mutarotase_sf_dom"/>
</dbReference>
<dbReference type="Proteomes" id="UP000030651">
    <property type="component" value="Unassembled WGS sequence"/>
</dbReference>
<feature type="domain" description="Glycoside hydrolase family 31 TIM barrel" evidence="19">
    <location>
        <begin position="270"/>
        <end position="710"/>
    </location>
</feature>